<dbReference type="AlphaFoldDB" id="A0A7J7S7Z6"/>
<evidence type="ECO:0000313" key="2">
    <source>
        <dbReference type="Proteomes" id="UP000585614"/>
    </source>
</evidence>
<name>A0A7J7S7Z6_RHIFE</name>
<sequence>MGQMVSTTQVINKIAICEVPSTSQMFHSPPPNHYPEFRQSQHRKLFVLFHWFDDVTARVSVILLAFSSCRGLMEYVVPGMTLCLCSRQKKKAVCGGETLCDLTTARPSSQIWARTEIVSHKSTQRLSDSPLPCAPMVCWFLEYAVAPHWASRRPCPRNSLHLSTSQGCLLTPGSDPAKDCFAIYL</sequence>
<organism evidence="1 2">
    <name type="scientific">Rhinolophus ferrumequinum</name>
    <name type="common">Greater horseshoe bat</name>
    <dbReference type="NCBI Taxonomy" id="59479"/>
    <lineage>
        <taxon>Eukaryota</taxon>
        <taxon>Metazoa</taxon>
        <taxon>Chordata</taxon>
        <taxon>Craniata</taxon>
        <taxon>Vertebrata</taxon>
        <taxon>Euteleostomi</taxon>
        <taxon>Mammalia</taxon>
        <taxon>Eutheria</taxon>
        <taxon>Laurasiatheria</taxon>
        <taxon>Chiroptera</taxon>
        <taxon>Yinpterochiroptera</taxon>
        <taxon>Rhinolophoidea</taxon>
        <taxon>Rhinolophidae</taxon>
        <taxon>Rhinolophinae</taxon>
        <taxon>Rhinolophus</taxon>
    </lineage>
</organism>
<proteinExistence type="predicted"/>
<protein>
    <submittedName>
        <fullName evidence="1">Uncharacterized protein</fullName>
    </submittedName>
</protein>
<accession>A0A7J7S7Z6</accession>
<dbReference type="Proteomes" id="UP000585614">
    <property type="component" value="Unassembled WGS sequence"/>
</dbReference>
<evidence type="ECO:0000313" key="1">
    <source>
        <dbReference type="EMBL" id="KAF6284483.1"/>
    </source>
</evidence>
<gene>
    <name evidence="1" type="ORF">mRhiFer1_009242</name>
</gene>
<reference evidence="1 2" key="1">
    <citation type="journal article" date="2020" name="Nature">
        <title>Six reference-quality genomes reveal evolution of bat adaptations.</title>
        <authorList>
            <person name="Jebb D."/>
            <person name="Huang Z."/>
            <person name="Pippel M."/>
            <person name="Hughes G.M."/>
            <person name="Lavrichenko K."/>
            <person name="Devanna P."/>
            <person name="Winkler S."/>
            <person name="Jermiin L.S."/>
            <person name="Skirmuntt E.C."/>
            <person name="Katzourakis A."/>
            <person name="Burkitt-Gray L."/>
            <person name="Ray D.A."/>
            <person name="Sullivan K.A.M."/>
            <person name="Roscito J.G."/>
            <person name="Kirilenko B.M."/>
            <person name="Davalos L.M."/>
            <person name="Corthals A.P."/>
            <person name="Power M.L."/>
            <person name="Jones G."/>
            <person name="Ransome R.D."/>
            <person name="Dechmann D.K.N."/>
            <person name="Locatelli A.G."/>
            <person name="Puechmaille S.J."/>
            <person name="Fedrigo O."/>
            <person name="Jarvis E.D."/>
            <person name="Hiller M."/>
            <person name="Vernes S.C."/>
            <person name="Myers E.W."/>
            <person name="Teeling E.C."/>
        </authorList>
    </citation>
    <scope>NUCLEOTIDE SEQUENCE [LARGE SCALE GENOMIC DNA]</scope>
    <source>
        <strain evidence="1">MRhiFer1</strain>
        <tissue evidence="1">Lung</tissue>
    </source>
</reference>
<comment type="caution">
    <text evidence="1">The sequence shown here is derived from an EMBL/GenBank/DDBJ whole genome shotgun (WGS) entry which is preliminary data.</text>
</comment>
<dbReference type="EMBL" id="JACAGC010000023">
    <property type="protein sequence ID" value="KAF6284483.1"/>
    <property type="molecule type" value="Genomic_DNA"/>
</dbReference>